<dbReference type="KEGG" id="aagg:ETAA8_65280"/>
<dbReference type="EMBL" id="CP036274">
    <property type="protein sequence ID" value="QDU31344.1"/>
    <property type="molecule type" value="Genomic_DNA"/>
</dbReference>
<protein>
    <recommendedName>
        <fullName evidence="4">DUF1257 domain-containing protein</fullName>
    </recommendedName>
</protein>
<sequence>MSHIVQIQTQVRDSDAVRAACLRLKLPAPVHGTARLFTTSVTGLAVQLPGWKYPAVCQLETGQVQIDNFNGHWGRQQELDRFLQAYAVEKAKLEARRKGFVVQEQPLTDGSIKLVIQVTGGVA</sequence>
<dbReference type="OrthoDB" id="274993at2"/>
<keyword evidence="3" id="KW-1185">Reference proteome</keyword>
<dbReference type="KEGG" id="aagg:ETAA8_64980"/>
<accession>A0A517YMD5</accession>
<name>A0A517YMD5_9BACT</name>
<evidence type="ECO:0000313" key="3">
    <source>
        <dbReference type="Proteomes" id="UP000315017"/>
    </source>
</evidence>
<evidence type="ECO:0000313" key="2">
    <source>
        <dbReference type="EMBL" id="QDU31371.1"/>
    </source>
</evidence>
<dbReference type="AlphaFoldDB" id="A0A517YMD5"/>
<evidence type="ECO:0000313" key="1">
    <source>
        <dbReference type="EMBL" id="QDU31344.1"/>
    </source>
</evidence>
<dbReference type="RefSeq" id="WP_145098325.1">
    <property type="nucleotide sequence ID" value="NZ_CP036274.1"/>
</dbReference>
<gene>
    <name evidence="1" type="ORF">ETAA8_64980</name>
    <name evidence="2" type="ORF">ETAA8_65280</name>
</gene>
<organism evidence="2 3">
    <name type="scientific">Anatilimnocola aggregata</name>
    <dbReference type="NCBI Taxonomy" id="2528021"/>
    <lineage>
        <taxon>Bacteria</taxon>
        <taxon>Pseudomonadati</taxon>
        <taxon>Planctomycetota</taxon>
        <taxon>Planctomycetia</taxon>
        <taxon>Pirellulales</taxon>
        <taxon>Pirellulaceae</taxon>
        <taxon>Anatilimnocola</taxon>
    </lineage>
</organism>
<dbReference type="EMBL" id="CP036274">
    <property type="protein sequence ID" value="QDU31371.1"/>
    <property type="molecule type" value="Genomic_DNA"/>
</dbReference>
<dbReference type="Proteomes" id="UP000315017">
    <property type="component" value="Chromosome"/>
</dbReference>
<proteinExistence type="predicted"/>
<reference evidence="2 3" key="1">
    <citation type="submission" date="2019-02" db="EMBL/GenBank/DDBJ databases">
        <title>Deep-cultivation of Planctomycetes and their phenomic and genomic characterization uncovers novel biology.</title>
        <authorList>
            <person name="Wiegand S."/>
            <person name="Jogler M."/>
            <person name="Boedeker C."/>
            <person name="Pinto D."/>
            <person name="Vollmers J."/>
            <person name="Rivas-Marin E."/>
            <person name="Kohn T."/>
            <person name="Peeters S.H."/>
            <person name="Heuer A."/>
            <person name="Rast P."/>
            <person name="Oberbeckmann S."/>
            <person name="Bunk B."/>
            <person name="Jeske O."/>
            <person name="Meyerdierks A."/>
            <person name="Storesund J.E."/>
            <person name="Kallscheuer N."/>
            <person name="Luecker S."/>
            <person name="Lage O.M."/>
            <person name="Pohl T."/>
            <person name="Merkel B.J."/>
            <person name="Hornburger P."/>
            <person name="Mueller R.-W."/>
            <person name="Bruemmer F."/>
            <person name="Labrenz M."/>
            <person name="Spormann A.M."/>
            <person name="Op den Camp H."/>
            <person name="Overmann J."/>
            <person name="Amann R."/>
            <person name="Jetten M.S.M."/>
            <person name="Mascher T."/>
            <person name="Medema M.H."/>
            <person name="Devos D.P."/>
            <person name="Kaster A.-K."/>
            <person name="Ovreas L."/>
            <person name="Rohde M."/>
            <person name="Galperin M.Y."/>
            <person name="Jogler C."/>
        </authorList>
    </citation>
    <scope>NUCLEOTIDE SEQUENCE [LARGE SCALE GENOMIC DNA]</scope>
    <source>
        <strain evidence="2 3">ETA_A8</strain>
    </source>
</reference>
<evidence type="ECO:0008006" key="4">
    <source>
        <dbReference type="Google" id="ProtNLM"/>
    </source>
</evidence>